<keyword evidence="11 12" id="KW-0119">Carbohydrate metabolism</keyword>
<evidence type="ECO:0000259" key="13">
    <source>
        <dbReference type="Pfam" id="PF00294"/>
    </source>
</evidence>
<keyword evidence="4 12" id="KW-0808">Transferase</keyword>
<dbReference type="UniPathway" id="UPA00916">
    <property type="reaction ID" value="UER00889"/>
</dbReference>
<evidence type="ECO:0000256" key="7">
    <source>
        <dbReference type="ARBA" id="ARBA00022777"/>
    </source>
</evidence>
<feature type="domain" description="Carbohydrate kinase PfkB" evidence="13">
    <location>
        <begin position="1"/>
        <end position="297"/>
    </location>
</feature>
<dbReference type="EMBL" id="CYZV01000030">
    <property type="protein sequence ID" value="CUO55872.1"/>
    <property type="molecule type" value="Genomic_DNA"/>
</dbReference>
<evidence type="ECO:0000256" key="12">
    <source>
        <dbReference type="HAMAP-Rule" id="MF_01987"/>
    </source>
</evidence>
<dbReference type="PANTHER" id="PTHR10584:SF166">
    <property type="entry name" value="RIBOKINASE"/>
    <property type="match status" value="1"/>
</dbReference>
<feature type="binding site" evidence="12">
    <location>
        <begin position="11"/>
        <end position="13"/>
    </location>
    <ligand>
        <name>substrate</name>
    </ligand>
</feature>
<comment type="subcellular location">
    <subcellularLocation>
        <location evidence="12">Cytoplasm</location>
    </subcellularLocation>
</comment>
<evidence type="ECO:0000313" key="15">
    <source>
        <dbReference type="Proteomes" id="UP000095558"/>
    </source>
</evidence>
<dbReference type="GeneID" id="83013202"/>
<comment type="cofactor">
    <cofactor evidence="12">
        <name>Mg(2+)</name>
        <dbReference type="ChEBI" id="CHEBI:18420"/>
    </cofactor>
    <text evidence="12">Requires a divalent cation, most likely magnesium in vivo, as an electrophilic catalyst to aid phosphoryl group transfer. It is the chelate of the metal and the nucleotide that is the actual substrate.</text>
</comment>
<dbReference type="Gene3D" id="3.40.1190.20">
    <property type="match status" value="1"/>
</dbReference>
<feature type="binding site" evidence="12">
    <location>
        <position position="140"/>
    </location>
    <ligand>
        <name>substrate</name>
    </ligand>
</feature>
<dbReference type="InterPro" id="IPR002173">
    <property type="entry name" value="Carboh/pur_kinase_PfkB_CS"/>
</dbReference>
<dbReference type="GO" id="GO:0004747">
    <property type="term" value="F:ribokinase activity"/>
    <property type="evidence" value="ECO:0007669"/>
    <property type="project" value="UniProtKB-UniRule"/>
</dbReference>
<dbReference type="OrthoDB" id="9775849at2"/>
<dbReference type="PANTHER" id="PTHR10584">
    <property type="entry name" value="SUGAR KINASE"/>
    <property type="match status" value="1"/>
</dbReference>
<dbReference type="PRINTS" id="PR00990">
    <property type="entry name" value="RIBOKINASE"/>
</dbReference>
<feature type="binding site" evidence="12">
    <location>
        <begin position="39"/>
        <end position="43"/>
    </location>
    <ligand>
        <name>substrate</name>
    </ligand>
</feature>
<dbReference type="Proteomes" id="UP000095558">
    <property type="component" value="Unassembled WGS sequence"/>
</dbReference>
<keyword evidence="10 12" id="KW-0630">Potassium</keyword>
<organism evidence="14 15">
    <name type="scientific">Clostridium disporicum</name>
    <dbReference type="NCBI Taxonomy" id="84024"/>
    <lineage>
        <taxon>Bacteria</taxon>
        <taxon>Bacillati</taxon>
        <taxon>Bacillota</taxon>
        <taxon>Clostridia</taxon>
        <taxon>Eubacteriales</taxon>
        <taxon>Clostridiaceae</taxon>
        <taxon>Clostridium</taxon>
    </lineage>
</organism>
<dbReference type="InterPro" id="IPR011611">
    <property type="entry name" value="PfkB_dom"/>
</dbReference>
<keyword evidence="6 12" id="KW-0547">Nucleotide-binding</keyword>
<dbReference type="InterPro" id="IPR011877">
    <property type="entry name" value="Ribokinase"/>
</dbReference>
<comment type="similarity">
    <text evidence="12">Belongs to the carbohydrate kinase PfkB family. Ribokinase subfamily.</text>
</comment>
<comment type="subunit">
    <text evidence="12">Homodimer.</text>
</comment>
<feature type="binding site" evidence="12">
    <location>
        <position position="289"/>
    </location>
    <ligand>
        <name>K(+)</name>
        <dbReference type="ChEBI" id="CHEBI:29103"/>
    </ligand>
</feature>
<evidence type="ECO:0000256" key="5">
    <source>
        <dbReference type="ARBA" id="ARBA00022723"/>
    </source>
</evidence>
<accession>A0A174FZZ8</accession>
<feature type="binding site" evidence="12">
    <location>
        <position position="295"/>
    </location>
    <ligand>
        <name>K(+)</name>
        <dbReference type="ChEBI" id="CHEBI:29103"/>
    </ligand>
</feature>
<comment type="function">
    <text evidence="12">Catalyzes the phosphorylation of ribose at O-5 in a reaction requiring ATP and magnesium. The resulting D-ribose-5-phosphate can then be used either for sythesis of nucleotides, histidine, and tryptophan, or as a component of the pentose phosphate pathway.</text>
</comment>
<evidence type="ECO:0000256" key="9">
    <source>
        <dbReference type="ARBA" id="ARBA00022842"/>
    </source>
</evidence>
<evidence type="ECO:0000256" key="11">
    <source>
        <dbReference type="ARBA" id="ARBA00023277"/>
    </source>
</evidence>
<dbReference type="HAMAP" id="MF_01987">
    <property type="entry name" value="Ribokinase"/>
    <property type="match status" value="1"/>
</dbReference>
<dbReference type="GO" id="GO:0019303">
    <property type="term" value="P:D-ribose catabolic process"/>
    <property type="evidence" value="ECO:0007669"/>
    <property type="project" value="UniProtKB-UniRule"/>
</dbReference>
<feature type="binding site" evidence="12">
    <location>
        <position position="246"/>
    </location>
    <ligand>
        <name>K(+)</name>
        <dbReference type="ChEBI" id="CHEBI:29103"/>
    </ligand>
</feature>
<dbReference type="InterPro" id="IPR029056">
    <property type="entry name" value="Ribokinase-like"/>
</dbReference>
<evidence type="ECO:0000256" key="2">
    <source>
        <dbReference type="ARBA" id="ARBA00012035"/>
    </source>
</evidence>
<proteinExistence type="inferred from homology"/>
<dbReference type="GO" id="GO:0005829">
    <property type="term" value="C:cytosol"/>
    <property type="evidence" value="ECO:0007669"/>
    <property type="project" value="TreeGrafter"/>
</dbReference>
<evidence type="ECO:0000256" key="3">
    <source>
        <dbReference type="ARBA" id="ARBA00016943"/>
    </source>
</evidence>
<feature type="binding site" evidence="12">
    <location>
        <position position="252"/>
    </location>
    <ligand>
        <name>substrate</name>
    </ligand>
</feature>
<dbReference type="InterPro" id="IPR002139">
    <property type="entry name" value="Ribo/fructo_kinase"/>
</dbReference>
<evidence type="ECO:0000256" key="1">
    <source>
        <dbReference type="ARBA" id="ARBA00005380"/>
    </source>
</evidence>
<keyword evidence="9 12" id="KW-0460">Magnesium</keyword>
<name>A0A174FZZ8_9CLOT</name>
<dbReference type="GO" id="GO:0046872">
    <property type="term" value="F:metal ion binding"/>
    <property type="evidence" value="ECO:0007669"/>
    <property type="project" value="UniProtKB-KW"/>
</dbReference>
<feature type="binding site" evidence="12">
    <location>
        <begin position="251"/>
        <end position="252"/>
    </location>
    <ligand>
        <name>ATP</name>
        <dbReference type="ChEBI" id="CHEBI:30616"/>
    </ligand>
</feature>
<dbReference type="AlphaFoldDB" id="A0A174FZZ8"/>
<feature type="binding site" evidence="12">
    <location>
        <position position="286"/>
    </location>
    <ligand>
        <name>K(+)</name>
        <dbReference type="ChEBI" id="CHEBI:29103"/>
    </ligand>
</feature>
<comment type="similarity">
    <text evidence="1">Belongs to the carbohydrate kinase pfkB family.</text>
</comment>
<feature type="binding site" evidence="12">
    <location>
        <position position="248"/>
    </location>
    <ligand>
        <name>K(+)</name>
        <dbReference type="ChEBI" id="CHEBI:29103"/>
    </ligand>
</feature>
<feature type="binding site" evidence="12">
    <location>
        <position position="184"/>
    </location>
    <ligand>
        <name>ATP</name>
        <dbReference type="ChEBI" id="CHEBI:30616"/>
    </ligand>
</feature>
<keyword evidence="7 12" id="KW-0418">Kinase</keyword>
<dbReference type="Pfam" id="PF00294">
    <property type="entry name" value="PfkB"/>
    <property type="match status" value="1"/>
</dbReference>
<evidence type="ECO:0000256" key="8">
    <source>
        <dbReference type="ARBA" id="ARBA00022840"/>
    </source>
</evidence>
<feature type="binding site" evidence="12">
    <location>
        <begin position="220"/>
        <end position="225"/>
    </location>
    <ligand>
        <name>ATP</name>
        <dbReference type="ChEBI" id="CHEBI:30616"/>
    </ligand>
</feature>
<dbReference type="GO" id="GO:0005524">
    <property type="term" value="F:ATP binding"/>
    <property type="evidence" value="ECO:0007669"/>
    <property type="project" value="UniProtKB-UniRule"/>
</dbReference>
<keyword evidence="5 12" id="KW-0479">Metal-binding</keyword>
<sequence length="309" mass="33210">MNKVCVLGSINMDLVVKVNEIPRIGETILSKSFEKIAGGKGANQAIAARRCGAEVSMIAKIGKDENGKILKSKLEEDKISTECVFEDEKEATGMAFIMVNESGNNSIVVVSGSNMAINEEEIDTSIQKIKEADIVIAQFETAEEMTLKVFKKAKELGKVTILNPAPAKKINDELLKVTDIIVPNETEAEVLTGVTVNNLDEANEAGKVFLEKGVKFVVITLGSKGAAVIGKDFCEIVPAYKVNAIDTTAAGDSFIGGVSSKLDFKNINKENLIDAVSFGNKVSSIAVQRKGAQPSIPYLKEVKEVYGDY</sequence>
<evidence type="ECO:0000313" key="14">
    <source>
        <dbReference type="EMBL" id="CUO55872.1"/>
    </source>
</evidence>
<dbReference type="NCBIfam" id="TIGR02152">
    <property type="entry name" value="D_ribokin_bact"/>
    <property type="match status" value="1"/>
</dbReference>
<dbReference type="PROSITE" id="PS00584">
    <property type="entry name" value="PFKB_KINASES_2"/>
    <property type="match status" value="1"/>
</dbReference>
<comment type="pathway">
    <text evidence="12">Carbohydrate metabolism; D-ribose degradation; D-ribose 5-phosphate from beta-D-ribopyranose: step 2/2.</text>
</comment>
<evidence type="ECO:0000256" key="6">
    <source>
        <dbReference type="ARBA" id="ARBA00022741"/>
    </source>
</evidence>
<keyword evidence="8 12" id="KW-0067">ATP-binding</keyword>
<dbReference type="EC" id="2.7.1.15" evidence="2 12"/>
<comment type="caution">
    <text evidence="12">Lacks conserved residue(s) required for the propagation of feature annotation.</text>
</comment>
<feature type="active site" description="Proton acceptor" evidence="12">
    <location>
        <position position="252"/>
    </location>
</feature>
<dbReference type="SUPFAM" id="SSF53613">
    <property type="entry name" value="Ribokinase-like"/>
    <property type="match status" value="1"/>
</dbReference>
<feature type="binding site" evidence="12">
    <location>
        <position position="291"/>
    </location>
    <ligand>
        <name>K(+)</name>
        <dbReference type="ChEBI" id="CHEBI:29103"/>
    </ligand>
</feature>
<comment type="activity regulation">
    <text evidence="12">Activated by a monovalent cation that binds near, but not in, the active site. The most likely occupant of the site in vivo is potassium. Ion binding induces a conformational change that may alter substrate affinity.</text>
</comment>
<comment type="catalytic activity">
    <reaction evidence="12">
        <text>D-ribose + ATP = D-ribose 5-phosphate + ADP + H(+)</text>
        <dbReference type="Rhea" id="RHEA:13697"/>
        <dbReference type="ChEBI" id="CHEBI:15378"/>
        <dbReference type="ChEBI" id="CHEBI:30616"/>
        <dbReference type="ChEBI" id="CHEBI:47013"/>
        <dbReference type="ChEBI" id="CHEBI:78346"/>
        <dbReference type="ChEBI" id="CHEBI:456216"/>
        <dbReference type="EC" id="2.7.1.15"/>
    </reaction>
</comment>
<evidence type="ECO:0000256" key="10">
    <source>
        <dbReference type="ARBA" id="ARBA00022958"/>
    </source>
</evidence>
<keyword evidence="12" id="KW-0963">Cytoplasm</keyword>
<protein>
    <recommendedName>
        <fullName evidence="3 12">Ribokinase</fullName>
        <shortName evidence="12">RK</shortName>
        <ecNumber evidence="2 12">2.7.1.15</ecNumber>
    </recommendedName>
</protein>
<reference evidence="14 15" key="1">
    <citation type="submission" date="2015-09" db="EMBL/GenBank/DDBJ databases">
        <authorList>
            <consortium name="Pathogen Informatics"/>
        </authorList>
    </citation>
    <scope>NUCLEOTIDE SEQUENCE [LARGE SCALE GENOMIC DNA]</scope>
    <source>
        <strain evidence="14 15">2789STDY5834855</strain>
    </source>
</reference>
<gene>
    <name evidence="14" type="primary">rbsK_1</name>
    <name evidence="12" type="synonym">rbsK</name>
    <name evidence="14" type="ORF">ERS852470_02694</name>
</gene>
<evidence type="ECO:0000256" key="4">
    <source>
        <dbReference type="ARBA" id="ARBA00022679"/>
    </source>
</evidence>
<dbReference type="CDD" id="cd01174">
    <property type="entry name" value="ribokinase"/>
    <property type="match status" value="1"/>
</dbReference>
<dbReference type="RefSeq" id="WP_042402085.1">
    <property type="nucleotide sequence ID" value="NZ_CYZV01000030.1"/>
</dbReference>
<feature type="binding site" evidence="12">
    <location>
        <position position="280"/>
    </location>
    <ligand>
        <name>ATP</name>
        <dbReference type="ChEBI" id="CHEBI:30616"/>
    </ligand>
</feature>